<dbReference type="RefSeq" id="WP_040829686.1">
    <property type="nucleotide sequence ID" value="NZ_JBIAQY010000021.1"/>
</dbReference>
<accession>A0ABW6SBP4</accession>
<dbReference type="EMBL" id="JBIAQY010000021">
    <property type="protein sequence ID" value="MFF3573727.1"/>
    <property type="molecule type" value="Genomic_DNA"/>
</dbReference>
<gene>
    <name evidence="1" type="ORF">ACFYXQ_38815</name>
</gene>
<evidence type="ECO:0000313" key="1">
    <source>
        <dbReference type="EMBL" id="MFF3573727.1"/>
    </source>
</evidence>
<evidence type="ECO:0000313" key="2">
    <source>
        <dbReference type="Proteomes" id="UP001601992"/>
    </source>
</evidence>
<comment type="caution">
    <text evidence="1">The sequence shown here is derived from an EMBL/GenBank/DDBJ whole genome shotgun (WGS) entry which is preliminary data.</text>
</comment>
<name>A0ABW6SBP4_9NOCA</name>
<keyword evidence="2" id="KW-1185">Reference proteome</keyword>
<organism evidence="1 2">
    <name type="scientific">Nocardia jiangxiensis</name>
    <dbReference type="NCBI Taxonomy" id="282685"/>
    <lineage>
        <taxon>Bacteria</taxon>
        <taxon>Bacillati</taxon>
        <taxon>Actinomycetota</taxon>
        <taxon>Actinomycetes</taxon>
        <taxon>Mycobacteriales</taxon>
        <taxon>Nocardiaceae</taxon>
        <taxon>Nocardia</taxon>
    </lineage>
</organism>
<reference evidence="1 2" key="1">
    <citation type="submission" date="2024-10" db="EMBL/GenBank/DDBJ databases">
        <title>The Natural Products Discovery Center: Release of the First 8490 Sequenced Strains for Exploring Actinobacteria Biosynthetic Diversity.</title>
        <authorList>
            <person name="Kalkreuter E."/>
            <person name="Kautsar S.A."/>
            <person name="Yang D."/>
            <person name="Bader C.D."/>
            <person name="Teijaro C.N."/>
            <person name="Fluegel L."/>
            <person name="Davis C.M."/>
            <person name="Simpson J.R."/>
            <person name="Lauterbach L."/>
            <person name="Steele A.D."/>
            <person name="Gui C."/>
            <person name="Meng S."/>
            <person name="Li G."/>
            <person name="Viehrig K."/>
            <person name="Ye F."/>
            <person name="Su P."/>
            <person name="Kiefer A.F."/>
            <person name="Nichols A."/>
            <person name="Cepeda A.J."/>
            <person name="Yan W."/>
            <person name="Fan B."/>
            <person name="Jiang Y."/>
            <person name="Adhikari A."/>
            <person name="Zheng C.-J."/>
            <person name="Schuster L."/>
            <person name="Cowan T.M."/>
            <person name="Smanski M.J."/>
            <person name="Chevrette M.G."/>
            <person name="De Carvalho L.P.S."/>
            <person name="Shen B."/>
        </authorList>
    </citation>
    <scope>NUCLEOTIDE SEQUENCE [LARGE SCALE GENOMIC DNA]</scope>
    <source>
        <strain evidence="1 2">NPDC002593</strain>
    </source>
</reference>
<proteinExistence type="predicted"/>
<protein>
    <submittedName>
        <fullName evidence="1">Uncharacterized protein</fullName>
    </submittedName>
</protein>
<sequence>MAKTWTGTTWFIEGDIADCYGSFDQDVLVGILVKHIRDNRFLRLLRGSGCCHSWGILATLSLGRTVLLSYFNASWVMPKRGTVSSRMHTAGSCGLGGESLG</sequence>
<dbReference type="Proteomes" id="UP001601992">
    <property type="component" value="Unassembled WGS sequence"/>
</dbReference>